<proteinExistence type="predicted"/>
<reference evidence="2 3" key="2">
    <citation type="journal article" date="2013" name="Genome Announc.">
        <title>Genome Sequence of Growth-Improving Paenibacillus mucilaginosus Strain KNP414.</title>
        <authorList>
            <person name="Lu J.J."/>
            <person name="Wang J.F."/>
            <person name="Hu X.F."/>
        </authorList>
    </citation>
    <scope>NUCLEOTIDE SEQUENCE [LARGE SCALE GENOMIC DNA]</scope>
    <source>
        <strain evidence="2 3">KNP414</strain>
    </source>
</reference>
<feature type="compositionally biased region" description="Polar residues" evidence="1">
    <location>
        <begin position="1"/>
        <end position="19"/>
    </location>
</feature>
<dbReference type="PATRIC" id="fig|1036673.3.peg.2625"/>
<dbReference type="AlphaFoldDB" id="F8FD14"/>
<dbReference type="Proteomes" id="UP000006620">
    <property type="component" value="Chromosome"/>
</dbReference>
<evidence type="ECO:0000256" key="1">
    <source>
        <dbReference type="SAM" id="MobiDB-lite"/>
    </source>
</evidence>
<organism evidence="2 3">
    <name type="scientific">Paenibacillus mucilaginosus (strain KNP414)</name>
    <dbReference type="NCBI Taxonomy" id="1036673"/>
    <lineage>
        <taxon>Bacteria</taxon>
        <taxon>Bacillati</taxon>
        <taxon>Bacillota</taxon>
        <taxon>Bacilli</taxon>
        <taxon>Bacillales</taxon>
        <taxon>Paenibacillaceae</taxon>
        <taxon>Paenibacillus</taxon>
    </lineage>
</organism>
<gene>
    <name evidence="2" type="ordered locus">KNP414_02872</name>
</gene>
<feature type="region of interest" description="Disordered" evidence="1">
    <location>
        <begin position="1"/>
        <end position="38"/>
    </location>
</feature>
<evidence type="ECO:0000313" key="2">
    <source>
        <dbReference type="EMBL" id="AEI41431.1"/>
    </source>
</evidence>
<dbReference type="RefSeq" id="WP_013916592.1">
    <property type="nucleotide sequence ID" value="NC_015690.1"/>
</dbReference>
<evidence type="ECO:0000313" key="3">
    <source>
        <dbReference type="Proteomes" id="UP000006620"/>
    </source>
</evidence>
<name>F8FD14_PAEMK</name>
<protein>
    <submittedName>
        <fullName evidence="2">Uncharacterized protein</fullName>
    </submittedName>
</protein>
<dbReference type="HOGENOM" id="CLU_2634741_0_0_9"/>
<dbReference type="EMBL" id="CP002869">
    <property type="protein sequence ID" value="AEI41431.1"/>
    <property type="molecule type" value="Genomic_DNA"/>
</dbReference>
<dbReference type="KEGG" id="pms:KNP414_02872"/>
<accession>F8FD14</accession>
<reference evidence="3" key="1">
    <citation type="submission" date="2011-06" db="EMBL/GenBank/DDBJ databases">
        <title>Complete genome sequence of Paenibacillus mucilaginosus KNP414.</title>
        <authorList>
            <person name="Wang J."/>
            <person name="Hu S."/>
            <person name="Hu X."/>
            <person name="Zhang B."/>
            <person name="Dong D."/>
            <person name="Zhang S."/>
            <person name="Zhao K."/>
            <person name="Wu D."/>
        </authorList>
    </citation>
    <scope>NUCLEOTIDE SEQUENCE [LARGE SCALE GENOMIC DNA]</scope>
    <source>
        <strain evidence="3">KNP414</strain>
    </source>
</reference>
<sequence>MNRNSRPEQQGTPSQSRISRSLPGFKSLRTDKRGAYQSVRRRSRNGIIFIGPSVEGADQEYVKVLSGEVDRKKPSFA</sequence>